<dbReference type="Gene3D" id="2.60.40.290">
    <property type="match status" value="1"/>
</dbReference>
<feature type="compositionally biased region" description="Low complexity" evidence="4">
    <location>
        <begin position="395"/>
        <end position="409"/>
    </location>
</feature>
<dbReference type="InterPro" id="IPR008965">
    <property type="entry name" value="CBM2/CBM3_carb-bd_dom_sf"/>
</dbReference>
<feature type="compositionally biased region" description="Pro residues" evidence="4">
    <location>
        <begin position="316"/>
        <end position="333"/>
    </location>
</feature>
<feature type="region of interest" description="Disordered" evidence="4">
    <location>
        <begin position="135"/>
        <end position="157"/>
    </location>
</feature>
<dbReference type="Pfam" id="PF00553">
    <property type="entry name" value="CBM_2"/>
    <property type="match status" value="1"/>
</dbReference>
<feature type="domain" description="CBM2" evidence="5">
    <location>
        <begin position="1"/>
        <end position="66"/>
    </location>
</feature>
<evidence type="ECO:0000313" key="7">
    <source>
        <dbReference type="Proteomes" id="UP000313066"/>
    </source>
</evidence>
<evidence type="ECO:0000256" key="3">
    <source>
        <dbReference type="ARBA" id="ARBA00023326"/>
    </source>
</evidence>
<dbReference type="PROSITE" id="PS51173">
    <property type="entry name" value="CBM2"/>
    <property type="match status" value="1"/>
</dbReference>
<evidence type="ECO:0000256" key="4">
    <source>
        <dbReference type="SAM" id="MobiDB-lite"/>
    </source>
</evidence>
<dbReference type="EMBL" id="VDMA02000020">
    <property type="protein sequence ID" value="KAB8180832.1"/>
    <property type="molecule type" value="Genomic_DNA"/>
</dbReference>
<dbReference type="InterPro" id="IPR012291">
    <property type="entry name" value="CBM2_carb-bd_dom_sf"/>
</dbReference>
<feature type="region of interest" description="Disordered" evidence="4">
    <location>
        <begin position="57"/>
        <end position="81"/>
    </location>
</feature>
<keyword evidence="7" id="KW-1185">Reference proteome</keyword>
<proteinExistence type="predicted"/>
<protein>
    <recommendedName>
        <fullName evidence="5">CBM2 domain-containing protein</fullName>
    </recommendedName>
</protein>
<comment type="caution">
    <text evidence="6">The sequence shown here is derived from an EMBL/GenBank/DDBJ whole genome shotgun (WGS) entry which is preliminary data.</text>
</comment>
<dbReference type="PROSITE" id="PS00561">
    <property type="entry name" value="CBM2_A"/>
    <property type="match status" value="1"/>
</dbReference>
<dbReference type="PRINTS" id="PR01217">
    <property type="entry name" value="PRICHEXTENSN"/>
</dbReference>
<dbReference type="SUPFAM" id="SSF49384">
    <property type="entry name" value="Carbohydrate-binding domain"/>
    <property type="match status" value="1"/>
</dbReference>
<name>A0A5N6BK38_9ACTN</name>
<reference evidence="6 7" key="1">
    <citation type="submission" date="2019-10" db="EMBL/GenBank/DDBJ databases">
        <title>Nonomuraea sp. nov., isolated from Phyllanthus amarus.</title>
        <authorList>
            <person name="Klykleung N."/>
            <person name="Tanasupawat S."/>
        </authorList>
    </citation>
    <scope>NUCLEOTIDE SEQUENCE [LARGE SCALE GENOMIC DNA]</scope>
    <source>
        <strain evidence="6 7">CR1-09</strain>
    </source>
</reference>
<keyword evidence="3" id="KW-0119">Carbohydrate metabolism</keyword>
<evidence type="ECO:0000259" key="5">
    <source>
        <dbReference type="PROSITE" id="PS51173"/>
    </source>
</evidence>
<feature type="compositionally biased region" description="Polar residues" evidence="4">
    <location>
        <begin position="57"/>
        <end position="67"/>
    </location>
</feature>
<organism evidence="6 7">
    <name type="scientific">Microbispora catharanthi</name>
    <dbReference type="NCBI Taxonomy" id="1712871"/>
    <lineage>
        <taxon>Bacteria</taxon>
        <taxon>Bacillati</taxon>
        <taxon>Actinomycetota</taxon>
        <taxon>Actinomycetes</taxon>
        <taxon>Streptosporangiales</taxon>
        <taxon>Streptosporangiaceae</taxon>
        <taxon>Microbispora</taxon>
    </lineage>
</organism>
<keyword evidence="1" id="KW-0378">Hydrolase</keyword>
<evidence type="ECO:0000256" key="1">
    <source>
        <dbReference type="ARBA" id="ARBA00022801"/>
    </source>
</evidence>
<feature type="region of interest" description="Disordered" evidence="4">
    <location>
        <begin position="313"/>
        <end position="409"/>
    </location>
</feature>
<dbReference type="InterPro" id="IPR018366">
    <property type="entry name" value="CBM2_CS"/>
</dbReference>
<dbReference type="InterPro" id="IPR001919">
    <property type="entry name" value="CBD2"/>
</dbReference>
<feature type="compositionally biased region" description="Low complexity" evidence="4">
    <location>
        <begin position="334"/>
        <end position="353"/>
    </location>
</feature>
<sequence length="501" mass="51136">MTWTFADGQTVTDAWNATIGSSGSSVTARDVSYNGSLGAGASTGAVVPSVAWPSQMTSESQIGSSPATCRKQPSRRTAADSPAWMRRIWGRSPQSIGSDTVWQQICRSLQSGIGAKRSGTTAAPFGGDHRIERYGGTVKPTNPHRLEKGLLSGPGGPRRRISQPMILATAFVLTASVGAGATAASAATPVTPPAETSDPVVTATVTITPTATPAETATDSPTATPTTEVPLVGPFLGALHGEVVVPAKDGCGTVTVFTQTGQAVAVADDSITVRSQDGFERSYAIGDSTRVLTARRGGDIRQDAWISVIAAVQPGTPAPTPPSPTPVPSPPTAPETTPTAPETTPTAPEATPTLSESTPAPSEGTPAPAEGTPVPLPSETATAPAAPPGQTGSIPPQTEETTPAAPQGETAAAAYVFDLSRPSRRLWYFAKSSPHSLKWHSGKPAWRTPEPCPTPTAIPTEPPAATPDPATSPTESATPTETAPPTPEPTLTNTPTPTPTS</sequence>
<dbReference type="GO" id="GO:0030247">
    <property type="term" value="F:polysaccharide binding"/>
    <property type="evidence" value="ECO:0007669"/>
    <property type="project" value="UniProtKB-UniRule"/>
</dbReference>
<keyword evidence="2" id="KW-0326">Glycosidase</keyword>
<gene>
    <name evidence="6" type="ORF">FH610_031690</name>
</gene>
<feature type="compositionally biased region" description="Low complexity" evidence="4">
    <location>
        <begin position="467"/>
        <end position="481"/>
    </location>
</feature>
<evidence type="ECO:0000256" key="2">
    <source>
        <dbReference type="ARBA" id="ARBA00023295"/>
    </source>
</evidence>
<dbReference type="Proteomes" id="UP000313066">
    <property type="component" value="Unassembled WGS sequence"/>
</dbReference>
<keyword evidence="3" id="KW-0624">Polysaccharide degradation</keyword>
<evidence type="ECO:0000313" key="6">
    <source>
        <dbReference type="EMBL" id="KAB8180832.1"/>
    </source>
</evidence>
<dbReference type="GO" id="GO:0000272">
    <property type="term" value="P:polysaccharide catabolic process"/>
    <property type="evidence" value="ECO:0007669"/>
    <property type="project" value="UniProtKB-KW"/>
</dbReference>
<dbReference type="GO" id="GO:0004553">
    <property type="term" value="F:hydrolase activity, hydrolyzing O-glycosyl compounds"/>
    <property type="evidence" value="ECO:0007669"/>
    <property type="project" value="InterPro"/>
</dbReference>
<accession>A0A5N6BK38</accession>
<dbReference type="AlphaFoldDB" id="A0A5N6BK38"/>
<feature type="compositionally biased region" description="Pro residues" evidence="4">
    <location>
        <begin position="450"/>
        <end position="466"/>
    </location>
</feature>
<feature type="region of interest" description="Disordered" evidence="4">
    <location>
        <begin position="433"/>
        <end position="501"/>
    </location>
</feature>